<feature type="domain" description="Glycosyl hydrolase 94 supersandwich" evidence="5">
    <location>
        <begin position="1470"/>
        <end position="1730"/>
    </location>
</feature>
<evidence type="ECO:0000259" key="5">
    <source>
        <dbReference type="Pfam" id="PF06165"/>
    </source>
</evidence>
<organism evidence="8 9">
    <name type="scientific">Roseateles flavus</name>
    <dbReference type="NCBI Taxonomy" id="3149041"/>
    <lineage>
        <taxon>Bacteria</taxon>
        <taxon>Pseudomonadati</taxon>
        <taxon>Pseudomonadota</taxon>
        <taxon>Betaproteobacteria</taxon>
        <taxon>Burkholderiales</taxon>
        <taxon>Sphaerotilaceae</taxon>
        <taxon>Roseateles</taxon>
    </lineage>
</organism>
<evidence type="ECO:0000256" key="3">
    <source>
        <dbReference type="SAM" id="MobiDB-lite"/>
    </source>
</evidence>
<dbReference type="Gene3D" id="1.50.10.140">
    <property type="match status" value="1"/>
</dbReference>
<gene>
    <name evidence="8" type="ORF">ABDJ40_10520</name>
</gene>
<dbReference type="EMBL" id="JBDPZC010000004">
    <property type="protein sequence ID" value="MEO3713194.1"/>
    <property type="molecule type" value="Genomic_DNA"/>
</dbReference>
<dbReference type="InterPro" id="IPR011013">
    <property type="entry name" value="Gal_mutarotase_sf_dom"/>
</dbReference>
<feature type="transmembrane region" description="Helical" evidence="4">
    <location>
        <begin position="393"/>
        <end position="415"/>
    </location>
</feature>
<reference evidence="8 9" key="1">
    <citation type="submission" date="2024-05" db="EMBL/GenBank/DDBJ databases">
        <title>Roseateles sp. 2.12 16S ribosomal RNA gene Genome sequencing and assembly.</title>
        <authorList>
            <person name="Woo H."/>
        </authorList>
    </citation>
    <scope>NUCLEOTIDE SEQUENCE [LARGE SCALE GENOMIC DNA]</scope>
    <source>
        <strain evidence="8 9">2.12</strain>
    </source>
</reference>
<dbReference type="InterPro" id="IPR008928">
    <property type="entry name" value="6-hairpin_glycosidase_sf"/>
</dbReference>
<name>A0ABV0GDS8_9BURK</name>
<dbReference type="Proteomes" id="UP001462640">
    <property type="component" value="Unassembled WGS sequence"/>
</dbReference>
<proteinExistence type="predicted"/>
<evidence type="ECO:0000259" key="7">
    <source>
        <dbReference type="Pfam" id="PF17167"/>
    </source>
</evidence>
<dbReference type="InterPro" id="IPR037018">
    <property type="entry name" value="GH65_N"/>
</dbReference>
<keyword evidence="4" id="KW-0812">Transmembrane</keyword>
<evidence type="ECO:0000259" key="6">
    <source>
        <dbReference type="Pfam" id="PF10091"/>
    </source>
</evidence>
<dbReference type="PANTHER" id="PTHR37469:SF2">
    <property type="entry name" value="CELLOBIONIC ACID PHOSPHORYLASE"/>
    <property type="match status" value="1"/>
</dbReference>
<keyword evidence="2" id="KW-0808">Transferase</keyword>
<evidence type="ECO:0000256" key="1">
    <source>
        <dbReference type="ARBA" id="ARBA00022676"/>
    </source>
</evidence>
<keyword evidence="9" id="KW-1185">Reference proteome</keyword>
<dbReference type="Pfam" id="PF06165">
    <property type="entry name" value="GH94_b-supersand"/>
    <property type="match status" value="2"/>
</dbReference>
<dbReference type="SMART" id="SM01068">
    <property type="entry name" value="CBM_X"/>
    <property type="match status" value="2"/>
</dbReference>
<dbReference type="Pfam" id="PF17167">
    <property type="entry name" value="Glyco_hydro_94"/>
    <property type="match status" value="1"/>
</dbReference>
<feature type="domain" description="Glycosyl hydrolase 94 supersandwich" evidence="5">
    <location>
        <begin position="1954"/>
        <end position="2241"/>
    </location>
</feature>
<feature type="domain" description="Glycosyl hydrolase 94 catalytic" evidence="7">
    <location>
        <begin position="2254"/>
        <end position="2673"/>
    </location>
</feature>
<sequence length="2757" mass="299031">MLDPSAGLLAEPIRAEVLGGEGFTQLGHHLARSHGPPHEPGSSFAFVPRLQENLRVLRHAQRVLAIQSDGQAAEGPAAAWLQDNLLDVIAQTQALHMELPRSYYEDLPALRVEGQSGLPRIYAIAWHYLAHADGEVDLSLLGDLLNAYQQVHPLQLAELWALPTTLRVLLTENLRRLSERVAADAAARRLAHRLCDVLRQSAPAQAPLACFTWMKQRGTADTFALQVLQRLHADSDTGSVQGAAGREALRALLEAALPDPAAALESLLAHAAADSLSVSRSIGALNELARADWRTMITRCSPLVRQLSDWPPFAAEDVRTQDRTLHEIERLARRSACTQAQVAEQLLALATQTPPAPDGEPVESLGYWLGGRGAPLLQARLGLRSRAVRRSPAMRVAALLTALATLSLLLALGFLHGALQGPVGPGLWLLLAALALFPASEITGALVNRVLSESIVPQRLPRQAFETGIPVTCRVLVVMPVLLDSLDTLDALVRQLECHHLANREDFAQFGLLGDFADATSAETGADAGLLAHAKERILALNQRHPGAADEPPRFLLLQRKRRWSPGEECWMGWERKRGKLEALVSMLATGGASPFLDLGAMSRCAAGTRYVVTLDADTVMPPGALRELVAVAAHPLNRPRLGQRPGEPARVMAGHAILQPRLQALWPAVADGSLFHQLFAGALAGHNAYGGLASDVYQDLFHEGSFCGKGLLDVAAVHQVLGQRLPDAQILSHDLIEGCIARCGSVNDVSFLEPAPQHADVASARLHRWTRGDWQLLPLMRQPSRYGLSLLDQWKLIDNLRRSLIAPASLMLLLLALGGAPLSPWAALGLAACAFGLAPLLGAVAGLAPSRDDVALVPFGRQALRELLRTALSVAWHLALWLQQAQLALDAIGRTLWRNGVSHRGLLAWTTAADAERRASRALSAQLADKAPITLLAAGLGVALWALGTPAPALSLALCLSWAATPVWIALTSRLPAPSPAPLHPEDRRYLLAVARETWAWFADQVNERSHHLPPDNVQTLPRVVVAQRTSPTNIGLYLLSATCAQAFGWLTPQELLCRLCATLDTLERLPMERGHLMNWIATDTLEPLMPAYVSTVDSGNLCGHLIAVAGACEALGTAQCPEDLEAEEDGGEPAALRRGFLAQARRCRNLAEATDFGFLYDPKRRLLHLGWRVAEQRLDPGHYDLLSSESRLASLWAIAKGDVPPAHWAALGRPFMAVGCDVGLRSWSGSLFEYLMPQLVLAEPPGSVLGCAARLAIAEQRRDARMRGQPWGVSESAYAATDRTLAYQYAPQGIASLAQRRTPVQESVVAPYASAMAAMWDAAAATRNLARLQALHMRTCWGFYESLDFTPGRQRGGNTSTRVQTYMAHHQGMTLVALAQVLLDGQPRRWALSDARLAAMKVLLQEPVPREVPRRRRAPPDLRVQDEAPDTAPTERAVRPGEEVLARTHLLSNAGYREAGSPGSSCRPVYSVALRANGAGWSRYGGVDINRWRDDALRDSQGHFLYLRRPGEPAPVSLTQRPAPCAQAVYSARFLRDRVCFDALWPDLHARCTVWVCPEDDVEFRRVELWNTSNRALTLSLMSAFDASLSTARADEMHPAFAKLFVNARWDADAQALYLDRRPRTADEEALHVVHFIAQTDAAGPAGATVLADRARWLGRLHPAWAPRAAFDDAPSPSGPLDTGLDPVAAMSVPLTLAAHGTVQCTWATAAATDMASLIALVDRHRQPGAVDRASQLSDTLHGLRQGEAQGDDDERRAIQALTSLLVLLHSRPVPAAQACDRRSLWRLGLSGERPLLVITVSSLPGLPLVQTLLKALRNWSQGGIGVDLVLINGEPLSYLKPVAQALRALTDASALDLLHGPAASRGGVVLLALDELGPVERSTLHLLARLRLNADGRPLARHVADIQAWHESLRNPEVSRMAAPPSPPQRLLPPPRQRPDEGFRQSDGAYAFATSDDSPPWHPWVNVLANADFGTMVSERGAGWTWAGNSRLNQLSAWSNDPLTDAAREHYALQDLDTGEVWRLAGGDGPDSVERYVQHQPQGTRIALALGDLAVDMAWRVDAVLPLRRLQIILSNHGAHPRRLRLLGAIEWLMGTVLVDRQSVLTTHVSLVTPDAQSLDALLATQLDAHDGDGGKTAFWALRACRPVDAGRPHERAESAEGAGGPAGELDWTCDRRELIDRQGRQAWPSRFEGRAGLGIDPCAAAGLRLACAAGSSCHFEVLLGHGATAETALALASHALAAAPSPPHAALDAIQVHSPDPLFDVLVNHWLLHQVTASRLWGRAGFYQAGGAFGFRDQLQDVMALVATAPQLVREHLLRAAARQFTAGDVQHWWHPHSGAGVRTRCSDDLLWLPHATLHYVGATQDSAVLEAQVPFLEGAPLAPSEDDAYTTPERTSETATLYEHCARTLDARLQVGEHGLPLMGSGDWNDGMNRVGAGGRGESVWLGWFLCRIAADMTPLAARRGEIERVARWQAAAEGWRLALEGQAWAGHWYARAFFDDGTALGMPTGSECSIDLISQAWSVLSGVARPERQRQAMAAVERLLWDPQWQLLRLLDPPLSRQQPAAGYIQAYPPGVRENGGQYAHAVIWAGMAWARLGSADAVWRAWQCCSPAHRSADPVLGPRFGMEPYAVTADVCSQPPLAGRGGWSWYSGSAAGMYRLALESLCGLELNGSRLRFDPLLPSHWPAVHLRLLRHGRTWHFSLCRSDAAQAMAEAASEGARPLAVREWLVTEGAEGGTRYLVVLPPQGPA</sequence>
<accession>A0ABV0GDS8</accession>
<keyword evidence="4" id="KW-1133">Transmembrane helix</keyword>
<dbReference type="InterPro" id="IPR019282">
    <property type="entry name" value="Glycoamylase-like_cons_dom"/>
</dbReference>
<dbReference type="Gene3D" id="1.50.10.10">
    <property type="match status" value="1"/>
</dbReference>
<feature type="compositionally biased region" description="Pro residues" evidence="3">
    <location>
        <begin position="1927"/>
        <end position="1939"/>
    </location>
</feature>
<dbReference type="Pfam" id="PF10091">
    <property type="entry name" value="Glycoamylase"/>
    <property type="match status" value="1"/>
</dbReference>
<evidence type="ECO:0000313" key="8">
    <source>
        <dbReference type="EMBL" id="MEO3713194.1"/>
    </source>
</evidence>
<dbReference type="RefSeq" id="WP_347609413.1">
    <property type="nucleotide sequence ID" value="NZ_JBDPZC010000004.1"/>
</dbReference>
<keyword evidence="1" id="KW-0328">Glycosyltransferase</keyword>
<comment type="caution">
    <text evidence="8">The sequence shown here is derived from an EMBL/GenBank/DDBJ whole genome shotgun (WGS) entry which is preliminary data.</text>
</comment>
<evidence type="ECO:0000256" key="2">
    <source>
        <dbReference type="ARBA" id="ARBA00022679"/>
    </source>
</evidence>
<protein>
    <submittedName>
        <fullName evidence="8">Glucoamylase family protein</fullName>
    </submittedName>
</protein>
<dbReference type="InterPro" id="IPR010383">
    <property type="entry name" value="Glyco_hydrolase_94_b-supersand"/>
</dbReference>
<dbReference type="Gene3D" id="2.70.98.40">
    <property type="entry name" value="Glycoside hydrolase, family 65, N-terminal domain"/>
    <property type="match status" value="2"/>
</dbReference>
<feature type="compositionally biased region" description="Basic and acidic residues" evidence="3">
    <location>
        <begin position="1413"/>
        <end position="1428"/>
    </location>
</feature>
<keyword evidence="4" id="KW-0472">Membrane</keyword>
<feature type="region of interest" description="Disordered" evidence="3">
    <location>
        <begin position="1413"/>
        <end position="1440"/>
    </location>
</feature>
<dbReference type="InterPro" id="IPR033432">
    <property type="entry name" value="GH94_catalytic"/>
</dbReference>
<feature type="domain" description="Glycoamylase-like" evidence="6">
    <location>
        <begin position="1189"/>
        <end position="1381"/>
    </location>
</feature>
<dbReference type="InterPro" id="IPR012341">
    <property type="entry name" value="6hp_glycosidase-like_sf"/>
</dbReference>
<dbReference type="SUPFAM" id="SSF48208">
    <property type="entry name" value="Six-hairpin glycosidases"/>
    <property type="match status" value="1"/>
</dbReference>
<evidence type="ECO:0000256" key="4">
    <source>
        <dbReference type="SAM" id="Phobius"/>
    </source>
</evidence>
<dbReference type="PANTHER" id="PTHR37469">
    <property type="entry name" value="CELLOBIONIC ACID PHOSPHORYLASE-RELATED"/>
    <property type="match status" value="1"/>
</dbReference>
<dbReference type="SUPFAM" id="SSF74650">
    <property type="entry name" value="Galactose mutarotase-like"/>
    <property type="match status" value="2"/>
</dbReference>
<feature type="region of interest" description="Disordered" evidence="3">
    <location>
        <begin position="1920"/>
        <end position="1947"/>
    </location>
</feature>
<feature type="transmembrane region" description="Helical" evidence="4">
    <location>
        <begin position="427"/>
        <end position="451"/>
    </location>
</feature>
<evidence type="ECO:0000313" key="9">
    <source>
        <dbReference type="Proteomes" id="UP001462640"/>
    </source>
</evidence>
<dbReference type="InterPro" id="IPR052047">
    <property type="entry name" value="GH94_Enzymes"/>
</dbReference>